<keyword evidence="5" id="KW-1185">Reference proteome</keyword>
<dbReference type="Pfam" id="PF24570">
    <property type="entry name" value="BACK_BPM_SPOP"/>
    <property type="match status" value="1"/>
</dbReference>
<dbReference type="SUPFAM" id="SSF54695">
    <property type="entry name" value="POZ domain"/>
    <property type="match status" value="1"/>
</dbReference>
<dbReference type="Gene3D" id="3.30.710.10">
    <property type="entry name" value="Potassium Channel Kv1.1, Chain A"/>
    <property type="match status" value="1"/>
</dbReference>
<sequence length="294" mass="32912">MWESGFLGFKLDYARVILTDIGDCISSDAFAAGGYLWRVICYPRGLKCEGNNGEYLGIYLQLVSKSKNVKAIFDVFMMGIDGKPSTLSQRCMKVFPPEELKYSCWGLPQLVKRIDLAHYLINGSFTIACGVIVVRDDPIPVPPSDLGIHLGHLLDPLWEQMYATMPSITLHDIEPEAFKIMLRFMYTDALPGDDELGDCTVEMMQHLIAAADRYALDRLKLMCAAKLWEIVTVDTVASVLISAETYNIPKLRSKCIDFFAVEKNFKKAAFTDGFAMLLQKFPALVAELRGRVGI</sequence>
<dbReference type="AlphaFoldDB" id="A0A5J9T152"/>
<feature type="domain" description="MATH" evidence="3">
    <location>
        <begin position="4"/>
        <end position="131"/>
    </location>
</feature>
<dbReference type="PROSITE" id="PS50144">
    <property type="entry name" value="MATH"/>
    <property type="match status" value="1"/>
</dbReference>
<name>A0A5J9T152_9POAL</name>
<feature type="non-terminal residue" evidence="4">
    <location>
        <position position="1"/>
    </location>
</feature>
<dbReference type="OrthoDB" id="595201at2759"/>
<comment type="similarity">
    <text evidence="2">Belongs to the Tdpoz family.</text>
</comment>
<dbReference type="Gene3D" id="2.60.210.10">
    <property type="entry name" value="Apoptosis, Tumor Necrosis Factor Receptor Associated Protein 2, Chain A"/>
    <property type="match status" value="1"/>
</dbReference>
<dbReference type="Proteomes" id="UP000324897">
    <property type="component" value="Unassembled WGS sequence"/>
</dbReference>
<dbReference type="InterPro" id="IPR011333">
    <property type="entry name" value="SKP1/BTB/POZ_sf"/>
</dbReference>
<dbReference type="Pfam" id="PF00651">
    <property type="entry name" value="BTB"/>
    <property type="match status" value="1"/>
</dbReference>
<protein>
    <recommendedName>
        <fullName evidence="3">MATH domain-containing protein</fullName>
    </recommendedName>
</protein>
<dbReference type="PANTHER" id="PTHR26379">
    <property type="entry name" value="BTB/POZ AND MATH DOMAIN-CONTAINING PROTEIN 1"/>
    <property type="match status" value="1"/>
</dbReference>
<dbReference type="Gene3D" id="1.25.40.420">
    <property type="match status" value="1"/>
</dbReference>
<dbReference type="InterPro" id="IPR002083">
    <property type="entry name" value="MATH/TRAF_dom"/>
</dbReference>
<evidence type="ECO:0000256" key="1">
    <source>
        <dbReference type="ARBA" id="ARBA00004906"/>
    </source>
</evidence>
<dbReference type="InterPro" id="IPR000210">
    <property type="entry name" value="BTB/POZ_dom"/>
</dbReference>
<dbReference type="InterPro" id="IPR045005">
    <property type="entry name" value="BPM1-6"/>
</dbReference>
<dbReference type="SUPFAM" id="SSF49599">
    <property type="entry name" value="TRAF domain-like"/>
    <property type="match status" value="1"/>
</dbReference>
<dbReference type="Pfam" id="PF22486">
    <property type="entry name" value="MATH_2"/>
    <property type="match status" value="1"/>
</dbReference>
<accession>A0A5J9T152</accession>
<dbReference type="PANTHER" id="PTHR26379:SF469">
    <property type="entry name" value="MAB1"/>
    <property type="match status" value="1"/>
</dbReference>
<dbReference type="Gramene" id="TVU05012">
    <property type="protein sequence ID" value="TVU05012"/>
    <property type="gene ID" value="EJB05_48159"/>
</dbReference>
<evidence type="ECO:0000313" key="5">
    <source>
        <dbReference type="Proteomes" id="UP000324897"/>
    </source>
</evidence>
<dbReference type="InterPro" id="IPR056423">
    <property type="entry name" value="BACK_BPM_SPOP"/>
</dbReference>
<evidence type="ECO:0000256" key="2">
    <source>
        <dbReference type="ARBA" id="ARBA00010846"/>
    </source>
</evidence>
<comment type="pathway">
    <text evidence="1">Protein modification; protein ubiquitination.</text>
</comment>
<dbReference type="SMART" id="SM00225">
    <property type="entry name" value="BTB"/>
    <property type="match status" value="1"/>
</dbReference>
<comment type="caution">
    <text evidence="4">The sequence shown here is derived from an EMBL/GenBank/DDBJ whole genome shotgun (WGS) entry which is preliminary data.</text>
</comment>
<dbReference type="EMBL" id="RWGY01000051">
    <property type="protein sequence ID" value="TVU05012.1"/>
    <property type="molecule type" value="Genomic_DNA"/>
</dbReference>
<reference evidence="4 5" key="1">
    <citation type="journal article" date="2019" name="Sci. Rep.">
        <title>A high-quality genome of Eragrostis curvula grass provides insights into Poaceae evolution and supports new strategies to enhance forage quality.</title>
        <authorList>
            <person name="Carballo J."/>
            <person name="Santos B.A.C.M."/>
            <person name="Zappacosta D."/>
            <person name="Garbus I."/>
            <person name="Selva J.P."/>
            <person name="Gallo C.A."/>
            <person name="Diaz A."/>
            <person name="Albertini E."/>
            <person name="Caccamo M."/>
            <person name="Echenique V."/>
        </authorList>
    </citation>
    <scope>NUCLEOTIDE SEQUENCE [LARGE SCALE GENOMIC DNA]</scope>
    <source>
        <strain evidence="5">cv. Victoria</strain>
        <tissue evidence="4">Leaf</tissue>
    </source>
</reference>
<proteinExistence type="inferred from homology"/>
<evidence type="ECO:0000259" key="3">
    <source>
        <dbReference type="PROSITE" id="PS50144"/>
    </source>
</evidence>
<evidence type="ECO:0000313" key="4">
    <source>
        <dbReference type="EMBL" id="TVU05012.1"/>
    </source>
</evidence>
<dbReference type="CDD" id="cd00121">
    <property type="entry name" value="MATH"/>
    <property type="match status" value="1"/>
</dbReference>
<dbReference type="GO" id="GO:0016567">
    <property type="term" value="P:protein ubiquitination"/>
    <property type="evidence" value="ECO:0007669"/>
    <property type="project" value="InterPro"/>
</dbReference>
<organism evidence="4 5">
    <name type="scientific">Eragrostis curvula</name>
    <name type="common">weeping love grass</name>
    <dbReference type="NCBI Taxonomy" id="38414"/>
    <lineage>
        <taxon>Eukaryota</taxon>
        <taxon>Viridiplantae</taxon>
        <taxon>Streptophyta</taxon>
        <taxon>Embryophyta</taxon>
        <taxon>Tracheophyta</taxon>
        <taxon>Spermatophyta</taxon>
        <taxon>Magnoliopsida</taxon>
        <taxon>Liliopsida</taxon>
        <taxon>Poales</taxon>
        <taxon>Poaceae</taxon>
        <taxon>PACMAD clade</taxon>
        <taxon>Chloridoideae</taxon>
        <taxon>Eragrostideae</taxon>
        <taxon>Eragrostidinae</taxon>
        <taxon>Eragrostis</taxon>
    </lineage>
</organism>
<dbReference type="InterPro" id="IPR008974">
    <property type="entry name" value="TRAF-like"/>
</dbReference>
<gene>
    <name evidence="4" type="ORF">EJB05_48159</name>
</gene>